<gene>
    <name evidence="2" type="ORF">PSSM7_095</name>
</gene>
<evidence type="ECO:0000313" key="3">
    <source>
        <dbReference type="Proteomes" id="UP000006532"/>
    </source>
</evidence>
<name>E3SNL3_9CAUD</name>
<accession>E3SNL3</accession>
<feature type="compositionally biased region" description="Basic and acidic residues" evidence="1">
    <location>
        <begin position="1"/>
        <end position="11"/>
    </location>
</feature>
<sequence>MIEDNKPHPHDSMPIANGTNRYAPPEKMIELEENPRPEEEVADDWFESDTYASRHESTPDFEKDAEEVVTIHEKMYRMARSKYNPFSVGGSENIHDFD</sequence>
<dbReference type="Proteomes" id="UP000006532">
    <property type="component" value="Segment"/>
</dbReference>
<protein>
    <submittedName>
        <fullName evidence="2">Uncharacterized protein</fullName>
    </submittedName>
</protein>
<dbReference type="KEGG" id="vg:10329510"/>
<keyword evidence="3" id="KW-1185">Reference proteome</keyword>
<dbReference type="GeneID" id="10329510"/>
<dbReference type="EMBL" id="GU071103">
    <property type="protein sequence ID" value="ADO99008.1"/>
    <property type="molecule type" value="Genomic_DNA"/>
</dbReference>
<proteinExistence type="predicted"/>
<evidence type="ECO:0000313" key="2">
    <source>
        <dbReference type="EMBL" id="ADO99008.1"/>
    </source>
</evidence>
<evidence type="ECO:0000256" key="1">
    <source>
        <dbReference type="SAM" id="MobiDB-lite"/>
    </source>
</evidence>
<feature type="region of interest" description="Disordered" evidence="1">
    <location>
        <begin position="1"/>
        <end position="23"/>
    </location>
</feature>
<reference evidence="2 3" key="1">
    <citation type="journal article" date="2010" name="Environ. Microbiol.">
        <title>Genomic analysis of oceanic cyanobacterial myoviruses compared with T4-like myoviruses from diverse hosts and environments.</title>
        <authorList>
            <person name="Sullivan M.B."/>
            <person name="Huang K.H."/>
            <person name="Ignacio-Espinoza J.C."/>
            <person name="Berlin A.M."/>
            <person name="Kelly L."/>
            <person name="Weigele P.R."/>
            <person name="DeFrancesco A.S."/>
            <person name="Kern S.E."/>
            <person name="Thompson L.R."/>
            <person name="Young S."/>
            <person name="Yandava C."/>
            <person name="Fu R."/>
            <person name="Krastins B."/>
            <person name="Chase M."/>
            <person name="Sarracino D."/>
            <person name="Osburne M.S."/>
            <person name="Henn M.R."/>
            <person name="Chisholm S.W."/>
        </authorList>
    </citation>
    <scope>NUCLEOTIDE SEQUENCE [LARGE SCALE GENOMIC DNA]</scope>
    <source>
        <strain evidence="2">NATL1A-15</strain>
    </source>
</reference>
<organism evidence="2 3">
    <name type="scientific">Prochlorococcus phage P-SSM7</name>
    <dbReference type="NCBI Taxonomy" id="445688"/>
    <lineage>
        <taxon>Viruses</taxon>
        <taxon>Duplodnaviria</taxon>
        <taxon>Heunggongvirae</taxon>
        <taxon>Uroviricota</taxon>
        <taxon>Caudoviricetes</taxon>
        <taxon>Pantevenvirales</taxon>
        <taxon>Kyanoviridae</taxon>
        <taxon>Palaemonvirus</taxon>
        <taxon>Palaemonvirus pssm7</taxon>
    </lineage>
</organism>
<dbReference type="RefSeq" id="YP_004324926.1">
    <property type="nucleotide sequence ID" value="NC_015290.1"/>
</dbReference>